<keyword evidence="1" id="KW-0378">Hydrolase</keyword>
<evidence type="ECO:0000313" key="1">
    <source>
        <dbReference type="EMBL" id="GAA1669102.1"/>
    </source>
</evidence>
<organism evidence="1 2">
    <name type="scientific">Fodinicola feengrottensis</name>
    <dbReference type="NCBI Taxonomy" id="435914"/>
    <lineage>
        <taxon>Bacteria</taxon>
        <taxon>Bacillati</taxon>
        <taxon>Actinomycetota</taxon>
        <taxon>Actinomycetes</taxon>
        <taxon>Mycobacteriales</taxon>
        <taxon>Fodinicola</taxon>
    </lineage>
</organism>
<dbReference type="Gene3D" id="3.40.50.1000">
    <property type="entry name" value="HAD superfamily/HAD-like"/>
    <property type="match status" value="1"/>
</dbReference>
<name>A0ABN2GCN6_9ACTN</name>
<protein>
    <submittedName>
        <fullName evidence="1">HAD family hydrolase</fullName>
    </submittedName>
</protein>
<proteinExistence type="predicted"/>
<dbReference type="InterPro" id="IPR036412">
    <property type="entry name" value="HAD-like_sf"/>
</dbReference>
<reference evidence="1 2" key="1">
    <citation type="journal article" date="2019" name="Int. J. Syst. Evol. Microbiol.">
        <title>The Global Catalogue of Microorganisms (GCM) 10K type strain sequencing project: providing services to taxonomists for standard genome sequencing and annotation.</title>
        <authorList>
            <consortium name="The Broad Institute Genomics Platform"/>
            <consortium name="The Broad Institute Genome Sequencing Center for Infectious Disease"/>
            <person name="Wu L."/>
            <person name="Ma J."/>
        </authorList>
    </citation>
    <scope>NUCLEOTIDE SEQUENCE [LARGE SCALE GENOMIC DNA]</scope>
    <source>
        <strain evidence="1 2">JCM 14718</strain>
    </source>
</reference>
<evidence type="ECO:0000313" key="2">
    <source>
        <dbReference type="Proteomes" id="UP001500618"/>
    </source>
</evidence>
<dbReference type="NCBIfam" id="TIGR01484">
    <property type="entry name" value="HAD-SF-IIB"/>
    <property type="match status" value="1"/>
</dbReference>
<dbReference type="InterPro" id="IPR023214">
    <property type="entry name" value="HAD_sf"/>
</dbReference>
<dbReference type="Proteomes" id="UP001500618">
    <property type="component" value="Unassembled WGS sequence"/>
</dbReference>
<dbReference type="Pfam" id="PF08282">
    <property type="entry name" value="Hydrolase_3"/>
    <property type="match status" value="2"/>
</dbReference>
<gene>
    <name evidence="1" type="ORF">GCM10009765_18230</name>
</gene>
<dbReference type="SUPFAM" id="SSF56784">
    <property type="entry name" value="HAD-like"/>
    <property type="match status" value="1"/>
</dbReference>
<sequence>MTGRLVALDIDGTLTTSRQPVSPRVRAAVRAVVEGGDHVVLATGRPALAVRPVVEDLALSNGFAVCSNGAVLLDVSSRRALHIQPVSLGLILAAFDRQAPGALYAAEVVGVGNHVSGRFPDGALTGRQIPLPRKEIADCWAPRLAAWWPSRSLEDVRQRLSHIALPEVAMTLDHDRPWLIAVAAGVSKMTTLERLRVRLDIPQDATFAAGDGNNDVEMLTWAAHAVAMGDAPAAVRAVADTVTGTVAEDGLATALNAWLAKVR</sequence>
<keyword evidence="2" id="KW-1185">Reference proteome</keyword>
<dbReference type="PANTHER" id="PTHR10000">
    <property type="entry name" value="PHOSPHOSERINE PHOSPHATASE"/>
    <property type="match status" value="1"/>
</dbReference>
<dbReference type="Gene3D" id="3.30.1240.10">
    <property type="match status" value="1"/>
</dbReference>
<dbReference type="RefSeq" id="WP_344308877.1">
    <property type="nucleotide sequence ID" value="NZ_BAAANY010000007.1"/>
</dbReference>
<dbReference type="EMBL" id="BAAANY010000007">
    <property type="protein sequence ID" value="GAA1669102.1"/>
    <property type="molecule type" value="Genomic_DNA"/>
</dbReference>
<dbReference type="GO" id="GO:0016787">
    <property type="term" value="F:hydrolase activity"/>
    <property type="evidence" value="ECO:0007669"/>
    <property type="project" value="UniProtKB-KW"/>
</dbReference>
<dbReference type="PANTHER" id="PTHR10000:SF8">
    <property type="entry name" value="HAD SUPERFAMILY HYDROLASE-LIKE, TYPE 3"/>
    <property type="match status" value="1"/>
</dbReference>
<dbReference type="InterPro" id="IPR006379">
    <property type="entry name" value="HAD-SF_hydro_IIB"/>
</dbReference>
<accession>A0ABN2GCN6</accession>
<comment type="caution">
    <text evidence="1">The sequence shown here is derived from an EMBL/GenBank/DDBJ whole genome shotgun (WGS) entry which is preliminary data.</text>
</comment>